<dbReference type="PANTHER" id="PTHR12151">
    <property type="entry name" value="ELECTRON TRANSPORT PROTIN SCO1/SENC FAMILY MEMBER"/>
    <property type="match status" value="1"/>
</dbReference>
<dbReference type="InterPro" id="IPR003782">
    <property type="entry name" value="SCO1/SenC"/>
</dbReference>
<dbReference type="AlphaFoldDB" id="A0A2V1K2F1"/>
<sequence>MKPLQKTLLAIGGVLLLAVAALYPTTRGFQALTADTARRVELAQDPRPLPSMTLVDQQWQAFDLQAYPGHPGRWTVATLVYTQCTAICRASATGLAYIQEALAEHPALEGRVQLLTLSFDPARDTPEQLDTYARQLRARADIWRFATVTQEADLLRMLNLFDIIVLPDRMGGYDHNAGLFLINPEGRIMRAYDVTRPDLVLADLLAFSALAP</sequence>
<keyword evidence="2" id="KW-0479">Metal-binding</keyword>
<dbReference type="PANTHER" id="PTHR12151:SF25">
    <property type="entry name" value="LINALOOL DEHYDRATASE_ISOMERASE DOMAIN-CONTAINING PROTEIN"/>
    <property type="match status" value="1"/>
</dbReference>
<dbReference type="EMBL" id="QETA01000001">
    <property type="protein sequence ID" value="PWF25406.1"/>
    <property type="molecule type" value="Genomic_DNA"/>
</dbReference>
<protein>
    <submittedName>
        <fullName evidence="4">SCO family protein</fullName>
    </submittedName>
</protein>
<keyword evidence="3" id="KW-1015">Disulfide bond</keyword>
<keyword evidence="2" id="KW-0186">Copper</keyword>
<feature type="disulfide bond" description="Redox-active" evidence="3">
    <location>
        <begin position="84"/>
        <end position="88"/>
    </location>
</feature>
<dbReference type="Pfam" id="PF02630">
    <property type="entry name" value="SCO1-SenC"/>
    <property type="match status" value="1"/>
</dbReference>
<dbReference type="CDD" id="cd02968">
    <property type="entry name" value="SCO"/>
    <property type="match status" value="1"/>
</dbReference>
<dbReference type="SUPFAM" id="SSF52833">
    <property type="entry name" value="Thioredoxin-like"/>
    <property type="match status" value="1"/>
</dbReference>
<dbReference type="RefSeq" id="WP_109060809.1">
    <property type="nucleotide sequence ID" value="NZ_QETA01000001.1"/>
</dbReference>
<gene>
    <name evidence="4" type="ORF">DD235_04525</name>
</gene>
<dbReference type="Gene3D" id="3.40.30.10">
    <property type="entry name" value="Glutaredoxin"/>
    <property type="match status" value="1"/>
</dbReference>
<evidence type="ECO:0000313" key="4">
    <source>
        <dbReference type="EMBL" id="PWF25406.1"/>
    </source>
</evidence>
<evidence type="ECO:0000256" key="3">
    <source>
        <dbReference type="PIRSR" id="PIRSR603782-2"/>
    </source>
</evidence>
<comment type="caution">
    <text evidence="4">The sequence shown here is derived from an EMBL/GenBank/DDBJ whole genome shotgun (WGS) entry which is preliminary data.</text>
</comment>
<dbReference type="GO" id="GO:0046872">
    <property type="term" value="F:metal ion binding"/>
    <property type="evidence" value="ECO:0007669"/>
    <property type="project" value="UniProtKB-KW"/>
</dbReference>
<evidence type="ECO:0000256" key="1">
    <source>
        <dbReference type="ARBA" id="ARBA00010996"/>
    </source>
</evidence>
<organism evidence="4 5">
    <name type="scientific">Corticimicrobacter populi</name>
    <dbReference type="NCBI Taxonomy" id="2175229"/>
    <lineage>
        <taxon>Bacteria</taxon>
        <taxon>Pseudomonadati</taxon>
        <taxon>Pseudomonadota</taxon>
        <taxon>Betaproteobacteria</taxon>
        <taxon>Burkholderiales</taxon>
        <taxon>Alcaligenaceae</taxon>
        <taxon>Corticimicrobacter</taxon>
    </lineage>
</organism>
<accession>A0A2V1K2F1</accession>
<feature type="binding site" evidence="2">
    <location>
        <position position="84"/>
    </location>
    <ligand>
        <name>Cu cation</name>
        <dbReference type="ChEBI" id="CHEBI:23378"/>
    </ligand>
</feature>
<comment type="similarity">
    <text evidence="1">Belongs to the SCO1/2 family.</text>
</comment>
<reference evidence="5" key="1">
    <citation type="submission" date="2018-05" db="EMBL/GenBank/DDBJ databases">
        <authorList>
            <person name="Li Y."/>
        </authorList>
    </citation>
    <scope>NUCLEOTIDE SEQUENCE [LARGE SCALE GENOMIC DNA]</scope>
    <source>
        <strain evidence="5">3d-2-2</strain>
    </source>
</reference>
<proteinExistence type="inferred from homology"/>
<evidence type="ECO:0000313" key="5">
    <source>
        <dbReference type="Proteomes" id="UP000245212"/>
    </source>
</evidence>
<dbReference type="Proteomes" id="UP000245212">
    <property type="component" value="Unassembled WGS sequence"/>
</dbReference>
<evidence type="ECO:0000256" key="2">
    <source>
        <dbReference type="PIRSR" id="PIRSR603782-1"/>
    </source>
</evidence>
<keyword evidence="5" id="KW-1185">Reference proteome</keyword>
<name>A0A2V1K2F1_9BURK</name>
<feature type="binding site" evidence="2">
    <location>
        <position position="175"/>
    </location>
    <ligand>
        <name>Cu cation</name>
        <dbReference type="ChEBI" id="CHEBI:23378"/>
    </ligand>
</feature>
<dbReference type="InterPro" id="IPR036249">
    <property type="entry name" value="Thioredoxin-like_sf"/>
</dbReference>
<feature type="binding site" evidence="2">
    <location>
        <position position="88"/>
    </location>
    <ligand>
        <name>Cu cation</name>
        <dbReference type="ChEBI" id="CHEBI:23378"/>
    </ligand>
</feature>